<accession>A0A1D8TRU7</accession>
<evidence type="ECO:0000313" key="1">
    <source>
        <dbReference type="EMBL" id="AOX00401.1"/>
    </source>
</evidence>
<dbReference type="KEGG" id="mpro:BJP34_13895"/>
<gene>
    <name evidence="1" type="ORF">BJP34_13895</name>
</gene>
<dbReference type="Pfam" id="PF10048">
    <property type="entry name" value="DUF2282"/>
    <property type="match status" value="1"/>
</dbReference>
<evidence type="ECO:0008006" key="3">
    <source>
        <dbReference type="Google" id="ProtNLM"/>
    </source>
</evidence>
<evidence type="ECO:0000313" key="2">
    <source>
        <dbReference type="Proteomes" id="UP000177870"/>
    </source>
</evidence>
<reference evidence="2" key="1">
    <citation type="submission" date="2016-10" db="EMBL/GenBank/DDBJ databases">
        <title>Comparative genomics uncovers the prolific and rare metabolic potential of the cyanobacterial genus Moorea.</title>
        <authorList>
            <person name="Leao T."/>
            <person name="Castelao G."/>
            <person name="Korobeynikov A."/>
            <person name="Monroe E.A."/>
            <person name="Podell S."/>
            <person name="Glukhov E."/>
            <person name="Allen E."/>
            <person name="Gerwick W.H."/>
            <person name="Gerwick L."/>
        </authorList>
    </citation>
    <scope>NUCLEOTIDE SEQUENCE [LARGE SCALE GENOMIC DNA]</scope>
    <source>
        <strain evidence="2">PAL-8-15-08-1</strain>
    </source>
</reference>
<dbReference type="InterPro" id="IPR018740">
    <property type="entry name" value="DUF2282_membr"/>
</dbReference>
<dbReference type="RefSeq" id="WP_070392862.1">
    <property type="nucleotide sequence ID" value="NZ_CP017599.1"/>
</dbReference>
<organism evidence="1 2">
    <name type="scientific">Moorena producens PAL-8-15-08-1</name>
    <dbReference type="NCBI Taxonomy" id="1458985"/>
    <lineage>
        <taxon>Bacteria</taxon>
        <taxon>Bacillati</taxon>
        <taxon>Cyanobacteriota</taxon>
        <taxon>Cyanophyceae</taxon>
        <taxon>Coleofasciculales</taxon>
        <taxon>Coleofasciculaceae</taxon>
        <taxon>Moorena</taxon>
    </lineage>
</organism>
<name>A0A1D8TRU7_9CYAN</name>
<dbReference type="EMBL" id="CP017599">
    <property type="protein sequence ID" value="AOX00401.1"/>
    <property type="molecule type" value="Genomic_DNA"/>
</dbReference>
<dbReference type="Proteomes" id="UP000177870">
    <property type="component" value="Chromosome"/>
</dbReference>
<dbReference type="STRING" id="1458985.BJP34_13895"/>
<sequence length="133" mass="14126">MELNQHCFRLILSTDLRVSSDIRESYVMKDMKKTVMVSAALTSVLALGLGVASENALAGKEGMEKCAGIVKAGQNDCGTSKHDCGGMAKVDSDPEEWIYVPEGTCKKIVGATIVGEPTSSQETEKPTESAQAN</sequence>
<dbReference type="AlphaFoldDB" id="A0A1D8TRU7"/>
<proteinExistence type="predicted"/>
<protein>
    <recommendedName>
        <fullName evidence="3">Signal peptidase</fullName>
    </recommendedName>
</protein>